<dbReference type="KEGG" id="mya:MORIYA_1454"/>
<dbReference type="EMBL" id="LS483250">
    <property type="protein sequence ID" value="SQD77932.1"/>
    <property type="molecule type" value="Genomic_DNA"/>
</dbReference>
<reference evidence="4" key="1">
    <citation type="submission" date="2018-05" db="EMBL/GenBank/DDBJ databases">
        <authorList>
            <person name="Cea G.-C."/>
            <person name="William W."/>
        </authorList>
    </citation>
    <scope>NUCLEOTIDE SEQUENCE [LARGE SCALE GENOMIC DNA]</scope>
    <source>
        <strain evidence="4">DB21MT 5</strain>
    </source>
</reference>
<feature type="domain" description="SWIM-type" evidence="2">
    <location>
        <begin position="50"/>
        <end position="91"/>
    </location>
</feature>
<evidence type="ECO:0000259" key="2">
    <source>
        <dbReference type="PROSITE" id="PS50966"/>
    </source>
</evidence>
<dbReference type="PROSITE" id="PS50966">
    <property type="entry name" value="ZF_SWIM"/>
    <property type="match status" value="1"/>
</dbReference>
<dbReference type="RefSeq" id="WP_162629247.1">
    <property type="nucleotide sequence ID" value="NZ_LS483250.1"/>
</dbReference>
<keyword evidence="4" id="KW-1185">Reference proteome</keyword>
<organism evidence="3 4">
    <name type="scientific">Moritella yayanosii</name>
    <dbReference type="NCBI Taxonomy" id="69539"/>
    <lineage>
        <taxon>Bacteria</taxon>
        <taxon>Pseudomonadati</taxon>
        <taxon>Pseudomonadota</taxon>
        <taxon>Gammaproteobacteria</taxon>
        <taxon>Alteromonadales</taxon>
        <taxon>Moritellaceae</taxon>
        <taxon>Moritella</taxon>
    </lineage>
</organism>
<evidence type="ECO:0000256" key="1">
    <source>
        <dbReference type="PROSITE-ProRule" id="PRU00325"/>
    </source>
</evidence>
<name>A0A330LNB2_9GAMM</name>
<protein>
    <recommendedName>
        <fullName evidence="2">SWIM-type domain-containing protein</fullName>
    </recommendedName>
</protein>
<keyword evidence="1" id="KW-0862">Zinc</keyword>
<dbReference type="GO" id="GO:0008270">
    <property type="term" value="F:zinc ion binding"/>
    <property type="evidence" value="ECO:0007669"/>
    <property type="project" value="UniProtKB-KW"/>
</dbReference>
<proteinExistence type="predicted"/>
<accession>A0A330LNB2</accession>
<dbReference type="Pfam" id="PF04434">
    <property type="entry name" value="SWIM"/>
    <property type="match status" value="1"/>
</dbReference>
<dbReference type="Proteomes" id="UP000250163">
    <property type="component" value="Chromosome MORIYA"/>
</dbReference>
<dbReference type="AlphaFoldDB" id="A0A330LNB2"/>
<evidence type="ECO:0000313" key="4">
    <source>
        <dbReference type="Proteomes" id="UP000250163"/>
    </source>
</evidence>
<evidence type="ECO:0000313" key="3">
    <source>
        <dbReference type="EMBL" id="SQD77932.1"/>
    </source>
</evidence>
<keyword evidence="1" id="KW-0479">Metal-binding</keyword>
<gene>
    <name evidence="3" type="ORF">MORIYA_1454</name>
</gene>
<dbReference type="InterPro" id="IPR007527">
    <property type="entry name" value="Znf_SWIM"/>
</dbReference>
<sequence>MFDLDEIKRRAESKSYLLGYALYAEGNVSKLVIVDDKAMAMATVAGQHHYHVTLDNSKLAQGKGIQVSCSCPAADYQDICKHAVAVALQVENTPEDEFADETAKEANDRIALKTWFNKKPVAELTDIIFRFLDNSEREYDKWLLIMETESHSIGVSDISKFITKALPNRPTWEWNEVRNYFTDAESMFEMIFPAIEKCTIDQQWKLIFKAVERLNKVIEQIDDSGGFRLGLEEMLNEKIITIFNQLSWSDDEKAQWLFTHFESYKYDIFPDVPDDFTLTETVEKLFLSLCSAAVITRIKPGLDVIDREQLWAVKRLTTVLIKQAEKQQDWQEKCRLMQITAQEPSDYLRMSELCLQHTSELDAKHYLQQAYQQAKTPHERAECQKHEIKVQVALAEYNSAWQLAWQLFTENPSFRHFKQLQQLERLTGETDPDFLIKAEQLLADCYVETTRGITTDADALLDFYMDQNELEKARLWVLSHKAYSTSLLQLADLIIVEYPQESVDLYYRVLGVIIDQTSNSAYQEATRLLIKLEKKLKTNDVDSVILYLMIEKIIKNFKQKRNMMKLLREYFSQCF</sequence>
<keyword evidence="1" id="KW-0863">Zinc-finger</keyword>